<accession>A0ABZ0K0X9</accession>
<dbReference type="SUPFAM" id="SSF46689">
    <property type="entry name" value="Homeodomain-like"/>
    <property type="match status" value="1"/>
</dbReference>
<dbReference type="InterPro" id="IPR009057">
    <property type="entry name" value="Homeodomain-like_sf"/>
</dbReference>
<name>A0ABZ0K0X9_9GAMM</name>
<dbReference type="InterPro" id="IPR001647">
    <property type="entry name" value="HTH_TetR"/>
</dbReference>
<keyword evidence="1 2" id="KW-0238">DNA-binding</keyword>
<dbReference type="PANTHER" id="PTHR43479">
    <property type="entry name" value="ACREF/ENVCD OPERON REPRESSOR-RELATED"/>
    <property type="match status" value="1"/>
</dbReference>
<gene>
    <name evidence="4" type="ORF">RGE70_04550</name>
</gene>
<evidence type="ECO:0000313" key="4">
    <source>
        <dbReference type="EMBL" id="WOT06088.1"/>
    </source>
</evidence>
<dbReference type="RefSeq" id="WP_310470357.1">
    <property type="nucleotide sequence ID" value="NZ_CP136522.1"/>
</dbReference>
<reference evidence="4 5" key="1">
    <citation type="submission" date="2023-10" db="EMBL/GenBank/DDBJ databases">
        <title>Complete genome sequence of Shewanella sp. DAU334.</title>
        <authorList>
            <person name="Lee Y.-S."/>
            <person name="Jeong H.-R."/>
            <person name="Hwang E.-J."/>
            <person name="Choi Y.-L."/>
            <person name="Kim G.-D."/>
        </authorList>
    </citation>
    <scope>NUCLEOTIDE SEQUENCE [LARGE SCALE GENOMIC DNA]</scope>
    <source>
        <strain evidence="4 5">DAU334</strain>
    </source>
</reference>
<dbReference type="Pfam" id="PF00440">
    <property type="entry name" value="TetR_N"/>
    <property type="match status" value="1"/>
</dbReference>
<dbReference type="Gene3D" id="1.10.357.10">
    <property type="entry name" value="Tetracycline Repressor, domain 2"/>
    <property type="match status" value="1"/>
</dbReference>
<evidence type="ECO:0000256" key="1">
    <source>
        <dbReference type="ARBA" id="ARBA00023125"/>
    </source>
</evidence>
<dbReference type="InterPro" id="IPR050624">
    <property type="entry name" value="HTH-type_Tx_Regulator"/>
</dbReference>
<dbReference type="Proteomes" id="UP001529491">
    <property type="component" value="Chromosome"/>
</dbReference>
<organism evidence="4 5">
    <name type="scientific">Shewanella youngdeokensis</name>
    <dbReference type="NCBI Taxonomy" id="2999068"/>
    <lineage>
        <taxon>Bacteria</taxon>
        <taxon>Pseudomonadati</taxon>
        <taxon>Pseudomonadota</taxon>
        <taxon>Gammaproteobacteria</taxon>
        <taxon>Alteromonadales</taxon>
        <taxon>Shewanellaceae</taxon>
        <taxon>Shewanella</taxon>
    </lineage>
</organism>
<keyword evidence="5" id="KW-1185">Reference proteome</keyword>
<evidence type="ECO:0000256" key="2">
    <source>
        <dbReference type="PROSITE-ProRule" id="PRU00335"/>
    </source>
</evidence>
<sequence length="210" mass="24018">MSTERDLSPKQQRSQQTQHKLLVALHSCLADKFFEHISIKDIATKAGVSVGTFYRRFKNKESLLPLLYQDFGRNLVLWIDDVETNEYIDLRDAITQLTAATYQLILNKKSVFRTLHLNSRLHSNLLSSDKSVNREVVYQRLSTVLLRFEKEIIASDKKTACDMVIYMMINTLLDKALYPNLTPATASQLTAAEFSSELPQVLLAYLTKNS</sequence>
<protein>
    <submittedName>
        <fullName evidence="4">TetR/AcrR family transcriptional regulator</fullName>
    </submittedName>
</protein>
<proteinExistence type="predicted"/>
<evidence type="ECO:0000259" key="3">
    <source>
        <dbReference type="PROSITE" id="PS50977"/>
    </source>
</evidence>
<dbReference type="PROSITE" id="PS50977">
    <property type="entry name" value="HTH_TETR_2"/>
    <property type="match status" value="1"/>
</dbReference>
<feature type="DNA-binding region" description="H-T-H motif" evidence="2">
    <location>
        <begin position="38"/>
        <end position="57"/>
    </location>
</feature>
<evidence type="ECO:0000313" key="5">
    <source>
        <dbReference type="Proteomes" id="UP001529491"/>
    </source>
</evidence>
<dbReference type="PANTHER" id="PTHR43479:SF11">
    <property type="entry name" value="ACREF_ENVCD OPERON REPRESSOR-RELATED"/>
    <property type="match status" value="1"/>
</dbReference>
<feature type="domain" description="HTH tetR-type" evidence="3">
    <location>
        <begin position="15"/>
        <end position="75"/>
    </location>
</feature>
<dbReference type="EMBL" id="CP136522">
    <property type="protein sequence ID" value="WOT06088.1"/>
    <property type="molecule type" value="Genomic_DNA"/>
</dbReference>